<dbReference type="KEGG" id="cyn:Cyan7425_1954"/>
<proteinExistence type="predicted"/>
<evidence type="ECO:0000313" key="1">
    <source>
        <dbReference type="EMBL" id="ACL44319.1"/>
    </source>
</evidence>
<protein>
    <submittedName>
        <fullName evidence="1">Uncharacterized protein</fullName>
    </submittedName>
</protein>
<dbReference type="AlphaFoldDB" id="B8HT93"/>
<dbReference type="EMBL" id="CP001344">
    <property type="protein sequence ID" value="ACL44319.1"/>
    <property type="molecule type" value="Genomic_DNA"/>
</dbReference>
<reference evidence="1" key="1">
    <citation type="submission" date="2009-01" db="EMBL/GenBank/DDBJ databases">
        <title>Complete sequence of chromosome Cyanothece sp. PCC 7425.</title>
        <authorList>
            <consortium name="US DOE Joint Genome Institute"/>
            <person name="Lucas S."/>
            <person name="Copeland A."/>
            <person name="Lapidus A."/>
            <person name="Glavina del Rio T."/>
            <person name="Dalin E."/>
            <person name="Tice H."/>
            <person name="Bruce D."/>
            <person name="Goodwin L."/>
            <person name="Pitluck S."/>
            <person name="Sims D."/>
            <person name="Meineke L."/>
            <person name="Brettin T."/>
            <person name="Detter J.C."/>
            <person name="Han C."/>
            <person name="Larimer F."/>
            <person name="Land M."/>
            <person name="Hauser L."/>
            <person name="Kyrpides N."/>
            <person name="Ovchinnikova G."/>
            <person name="Liberton M."/>
            <person name="Stoeckel J."/>
            <person name="Banerjee A."/>
            <person name="Singh A."/>
            <person name="Page L."/>
            <person name="Sato H."/>
            <person name="Zhao L."/>
            <person name="Sherman L."/>
            <person name="Pakrasi H."/>
            <person name="Richardson P."/>
        </authorList>
    </citation>
    <scope>NUCLEOTIDE SEQUENCE</scope>
    <source>
        <strain evidence="1">PCC 7425</strain>
    </source>
</reference>
<dbReference type="STRING" id="395961.Cyan7425_1954"/>
<name>B8HT93_CYAP4</name>
<dbReference type="HOGENOM" id="CLU_2568135_0_0_3"/>
<gene>
    <name evidence="1" type="ordered locus">Cyan7425_1954</name>
</gene>
<organism evidence="1">
    <name type="scientific">Cyanothece sp. (strain PCC 7425 / ATCC 29141)</name>
    <dbReference type="NCBI Taxonomy" id="395961"/>
    <lineage>
        <taxon>Bacteria</taxon>
        <taxon>Bacillati</taxon>
        <taxon>Cyanobacteriota</taxon>
        <taxon>Cyanophyceae</taxon>
        <taxon>Gomontiellales</taxon>
        <taxon>Cyanothecaceae</taxon>
        <taxon>Cyanothece</taxon>
    </lineage>
</organism>
<sequence>MLVIQILFRLLMVMPKQKIGLATELIKLNYDSQVTMRQIQMMIQIREFLPSTLHEKLRIKIVMMGIKLRAFIGKSAMDSYI</sequence>
<accession>B8HT93</accession>